<name>A0ABQ3X233_9ACTN</name>
<dbReference type="InterPro" id="IPR050266">
    <property type="entry name" value="AB_hydrolase_sf"/>
</dbReference>
<dbReference type="Proteomes" id="UP000612282">
    <property type="component" value="Unassembled WGS sequence"/>
</dbReference>
<evidence type="ECO:0000313" key="3">
    <source>
        <dbReference type="Proteomes" id="UP000612282"/>
    </source>
</evidence>
<reference evidence="2 3" key="1">
    <citation type="submission" date="2021-01" db="EMBL/GenBank/DDBJ databases">
        <title>Whole genome shotgun sequence of Actinoplanes couchii NBRC 106145.</title>
        <authorList>
            <person name="Komaki H."/>
            <person name="Tamura T."/>
        </authorList>
    </citation>
    <scope>NUCLEOTIDE SEQUENCE [LARGE SCALE GENOMIC DNA]</scope>
    <source>
        <strain evidence="2 3">NBRC 106145</strain>
    </source>
</reference>
<comment type="caution">
    <text evidence="2">The sequence shown here is derived from an EMBL/GenBank/DDBJ whole genome shotgun (WGS) entry which is preliminary data.</text>
</comment>
<dbReference type="SUPFAM" id="SSF53474">
    <property type="entry name" value="alpha/beta-Hydrolases"/>
    <property type="match status" value="1"/>
</dbReference>
<dbReference type="PANTHER" id="PTHR43798">
    <property type="entry name" value="MONOACYLGLYCEROL LIPASE"/>
    <property type="match status" value="1"/>
</dbReference>
<gene>
    <name evidence="2" type="ORF">Aco03nite_009760</name>
</gene>
<organism evidence="2 3">
    <name type="scientific">Actinoplanes couchii</name>
    <dbReference type="NCBI Taxonomy" id="403638"/>
    <lineage>
        <taxon>Bacteria</taxon>
        <taxon>Bacillati</taxon>
        <taxon>Actinomycetota</taxon>
        <taxon>Actinomycetes</taxon>
        <taxon>Micromonosporales</taxon>
        <taxon>Micromonosporaceae</taxon>
        <taxon>Actinoplanes</taxon>
    </lineage>
</organism>
<dbReference type="Gene3D" id="3.40.50.1820">
    <property type="entry name" value="alpha/beta hydrolase"/>
    <property type="match status" value="1"/>
</dbReference>
<accession>A0ABQ3X233</accession>
<dbReference type="InterPro" id="IPR000073">
    <property type="entry name" value="AB_hydrolase_1"/>
</dbReference>
<keyword evidence="3" id="KW-1185">Reference proteome</keyword>
<dbReference type="RefSeq" id="WP_203793383.1">
    <property type="nucleotide sequence ID" value="NZ_BAAAQE010000097.1"/>
</dbReference>
<dbReference type="Pfam" id="PF12697">
    <property type="entry name" value="Abhydrolase_6"/>
    <property type="match status" value="1"/>
</dbReference>
<dbReference type="InterPro" id="IPR029058">
    <property type="entry name" value="AB_hydrolase_fold"/>
</dbReference>
<protein>
    <recommendedName>
        <fullName evidence="1">AB hydrolase-1 domain-containing protein</fullName>
    </recommendedName>
</protein>
<proteinExistence type="predicted"/>
<evidence type="ECO:0000259" key="1">
    <source>
        <dbReference type="Pfam" id="PF12697"/>
    </source>
</evidence>
<dbReference type="EMBL" id="BOMG01000021">
    <property type="protein sequence ID" value="GID52572.1"/>
    <property type="molecule type" value="Genomic_DNA"/>
</dbReference>
<sequence length="190" mass="20957">MHPQPSLRSTHAYGTPRNLLVYDRWGAAGRPVILLHGLCYDRTMWWPVAADLGGSCAAVAVDLPGHGQSAPRDEYCLDRLTHDLAMLISRLDLRRAPILVGHAEAARVAEAFAVKYATHSVITVQGTGLDDVPEPYRQFAVARPDQSLAEAYRQRLLPRRATATMQVDLGDGFPHLRDPAAFATLLRNVR</sequence>
<feature type="domain" description="AB hydrolase-1" evidence="1">
    <location>
        <begin position="32"/>
        <end position="177"/>
    </location>
</feature>
<evidence type="ECO:0000313" key="2">
    <source>
        <dbReference type="EMBL" id="GID52572.1"/>
    </source>
</evidence>